<sequence>MKEKQTHHFIRVSGSLCPKWSPQCQKIRGNFSLQRPTSTTEEELPTMEERVNSDAMANQISRIVRFDFEIPSLLRLQRRRWATIAKVGRYGAPWLNGAVLEMRTRGCSA</sequence>
<accession>A0A5D2GPT8</accession>
<gene>
    <name evidence="1" type="ORF">ES288_A05G404000v1</name>
</gene>
<reference evidence="1 2" key="1">
    <citation type="submission" date="2019-06" db="EMBL/GenBank/DDBJ databases">
        <title>WGS assembly of Gossypium darwinii.</title>
        <authorList>
            <person name="Chen Z.J."/>
            <person name="Sreedasyam A."/>
            <person name="Ando A."/>
            <person name="Song Q."/>
            <person name="De L."/>
            <person name="Hulse-Kemp A."/>
            <person name="Ding M."/>
            <person name="Ye W."/>
            <person name="Kirkbride R."/>
            <person name="Jenkins J."/>
            <person name="Plott C."/>
            <person name="Lovell J."/>
            <person name="Lin Y.-M."/>
            <person name="Vaughn R."/>
            <person name="Liu B."/>
            <person name="Li W."/>
            <person name="Simpson S."/>
            <person name="Scheffler B."/>
            <person name="Saski C."/>
            <person name="Grover C."/>
            <person name="Hu G."/>
            <person name="Conover J."/>
            <person name="Carlson J."/>
            <person name="Shu S."/>
            <person name="Boston L."/>
            <person name="Williams M."/>
            <person name="Peterson D."/>
            <person name="Mcgee K."/>
            <person name="Jones D."/>
            <person name="Wendel J."/>
            <person name="Stelly D."/>
            <person name="Grimwood J."/>
            <person name="Schmutz J."/>
        </authorList>
    </citation>
    <scope>NUCLEOTIDE SEQUENCE [LARGE SCALE GENOMIC DNA]</scope>
    <source>
        <strain evidence="1">1808015.09</strain>
    </source>
</reference>
<proteinExistence type="predicted"/>
<evidence type="ECO:0000313" key="2">
    <source>
        <dbReference type="Proteomes" id="UP000323506"/>
    </source>
</evidence>
<keyword evidence="2" id="KW-1185">Reference proteome</keyword>
<dbReference type="AlphaFoldDB" id="A0A5D2GPT8"/>
<organism evidence="1 2">
    <name type="scientific">Gossypium darwinii</name>
    <name type="common">Darwin's cotton</name>
    <name type="synonym">Gossypium barbadense var. darwinii</name>
    <dbReference type="NCBI Taxonomy" id="34276"/>
    <lineage>
        <taxon>Eukaryota</taxon>
        <taxon>Viridiplantae</taxon>
        <taxon>Streptophyta</taxon>
        <taxon>Embryophyta</taxon>
        <taxon>Tracheophyta</taxon>
        <taxon>Spermatophyta</taxon>
        <taxon>Magnoliopsida</taxon>
        <taxon>eudicotyledons</taxon>
        <taxon>Gunneridae</taxon>
        <taxon>Pentapetalae</taxon>
        <taxon>rosids</taxon>
        <taxon>malvids</taxon>
        <taxon>Malvales</taxon>
        <taxon>Malvaceae</taxon>
        <taxon>Malvoideae</taxon>
        <taxon>Gossypium</taxon>
    </lineage>
</organism>
<evidence type="ECO:0000313" key="1">
    <source>
        <dbReference type="EMBL" id="TYH20101.1"/>
    </source>
</evidence>
<name>A0A5D2GPT8_GOSDA</name>
<dbReference type="EMBL" id="CM017692">
    <property type="protein sequence ID" value="TYH20101.1"/>
    <property type="molecule type" value="Genomic_DNA"/>
</dbReference>
<protein>
    <submittedName>
        <fullName evidence="1">Uncharacterized protein</fullName>
    </submittedName>
</protein>
<dbReference type="Proteomes" id="UP000323506">
    <property type="component" value="Chromosome A05"/>
</dbReference>